<organism evidence="4 5">
    <name type="scientific">Gnathostoma spinigerum</name>
    <dbReference type="NCBI Taxonomy" id="75299"/>
    <lineage>
        <taxon>Eukaryota</taxon>
        <taxon>Metazoa</taxon>
        <taxon>Ecdysozoa</taxon>
        <taxon>Nematoda</taxon>
        <taxon>Chromadorea</taxon>
        <taxon>Rhabditida</taxon>
        <taxon>Spirurina</taxon>
        <taxon>Gnathostomatomorpha</taxon>
        <taxon>Gnathostomatoidea</taxon>
        <taxon>Gnathostomatidae</taxon>
        <taxon>Gnathostoma</taxon>
    </lineage>
</organism>
<dbReference type="InterPro" id="IPR003890">
    <property type="entry name" value="MIF4G-like_typ-3"/>
</dbReference>
<feature type="region of interest" description="Disordered" evidence="2">
    <location>
        <begin position="335"/>
        <end position="533"/>
    </location>
</feature>
<feature type="compositionally biased region" description="Basic and acidic residues" evidence="2">
    <location>
        <begin position="985"/>
        <end position="995"/>
    </location>
</feature>
<dbReference type="EMBL" id="JBGFUD010000357">
    <property type="protein sequence ID" value="MFH4974348.1"/>
    <property type="molecule type" value="Genomic_DNA"/>
</dbReference>
<feature type="region of interest" description="Disordered" evidence="2">
    <location>
        <begin position="1029"/>
        <end position="1122"/>
    </location>
</feature>
<evidence type="ECO:0000313" key="5">
    <source>
        <dbReference type="Proteomes" id="UP001608902"/>
    </source>
</evidence>
<feature type="compositionally biased region" description="Basic and acidic residues" evidence="2">
    <location>
        <begin position="1063"/>
        <end position="1088"/>
    </location>
</feature>
<sequence>MSSNPRGKQRKAGSIPEFNGQHISGPALSGVPPPGNQQSQILPNGRGTDQSRQTSSIAFAMPSVDRVMPPNHIPQNDPYRPPRTPVLNNPTIQFGPGQVEIETASPGQVTVHPVPRFTAPAQGYAQPSQVGSFQPQYQTQSMYPYPFSTGRSVQAYYQTVQVPMPSSVSYFQYPSDFNQIQYQGPMLAPSYTSVTRKPEKKIMKIVDPKTMRVTNEDEINVSLHSSDDYNIVSANQSTSFKDGRKGSSEETMRETAAQSMPSNASQKFSRQVAQSVLADASASTSVSAPATTSTSVSLSQSTSLAADPPTQCQQTTPANAEISTVSSTSMPLLHDLSSQETQQTQSVVSASVPIPPSPDLPWPSTSNDVSYPPAVSTSPQLASTPVQNVILTEHAENSDSKVASDMKPQPDPEIPNEPEVFQPQLKPKEHTEEFDEYPRIKETEPEEIEPVTQDVSTEPIENGVEDKDSAETGSVEATPETDLVAEKSKVEELPTIRETSSSIEPANSKEEEEAVEPSENMEPEESNEVKMERRRKELEEKQLKMFVDKEAVRVEERFYDRAYLLLMRDIVKELKENTCPVPESQLVTLGIDIASAPPAGNTDKQSRRYDSTGGPGSRAFAPGWMEKNINRKAYPGRLSDRTHVNRDRRKASINRPSIDRPVREQVKLHKAEHAWKPDKDDTADKKLFKEVRALLNKITPSTFKTLSQDFLNYKIYTNKKNMSEVIDIIFDKAVEEPKFCPLYSDLCKAQDMYESNDTGTCEFRNGILTRCQQTFETKRQDEINKKNEEAAAETDEAKQKELKIEAMEMEAKERRRMFGNIGFIGQLYRHELIVPKILNWCIIHLLRSHGQSKGGDEESVECAVKMIETVGRIAERQAHPDFNVDKYCSHLKEIAPNVSNRVRFLILNLLELKENHWNPRKSTEQGPKTIKQVHEEAAQEEMMNKLHRDQYEQRRMPYEGRGSSDRRNTRVLSGRPSQDGRFGPKRHESNKELKNARAAVAANSVTSTASKKNLSLNSMDQAGSLGARRPQFILGSGGGGQQVERKVSKVGGNRASGPRGSLRPREDSQPSSREPSESRKVSLSDERTSALSTYTNSGTMRMSSSTLSGGGSSSNALDESSAAQDQLIAKSIPSAVPPINDRKLATKLSSDISEYATDAIGIEEVHSLIMESCSVAPVRVVFRLLLQAGADKSGIDGNIFRRYVGQVLCKCLQNDEIKEEALQGCADFCSSVVEQELWEDNMRIWEVTAEVIIWSIMCNTDHFPGPRPSLLDFKASFKNSEADTRKKHALLVHVLKRLVEIGDEVNGGSPGMAFDEISELHTDSLLQALKACQLPQGNLLDLLK</sequence>
<dbReference type="PANTHER" id="PTHR23253">
    <property type="entry name" value="EUKARYOTIC TRANSLATION INITIATION FACTOR 4 GAMMA"/>
    <property type="match status" value="1"/>
</dbReference>
<dbReference type="Gene3D" id="1.25.40.180">
    <property type="match status" value="1"/>
</dbReference>
<feature type="compositionally biased region" description="Low complexity" evidence="2">
    <location>
        <begin position="996"/>
        <end position="1012"/>
    </location>
</feature>
<keyword evidence="1" id="KW-0175">Coiled coil</keyword>
<feature type="compositionally biased region" description="Polar residues" evidence="2">
    <location>
        <begin position="36"/>
        <end position="57"/>
    </location>
</feature>
<feature type="compositionally biased region" description="Basic and acidic residues" evidence="2">
    <location>
        <begin position="484"/>
        <end position="495"/>
    </location>
</feature>
<dbReference type="PANTHER" id="PTHR23253:SF78">
    <property type="entry name" value="EUKARYOTIC TRANSLATION INITIATION FACTOR 4G1, ISOFORM B-RELATED"/>
    <property type="match status" value="1"/>
</dbReference>
<keyword evidence="5" id="KW-1185">Reference proteome</keyword>
<evidence type="ECO:0000259" key="3">
    <source>
        <dbReference type="SMART" id="SM00543"/>
    </source>
</evidence>
<gene>
    <name evidence="4" type="ORF">AB6A40_001057</name>
</gene>
<dbReference type="InterPro" id="IPR016024">
    <property type="entry name" value="ARM-type_fold"/>
</dbReference>
<dbReference type="SMART" id="SM00543">
    <property type="entry name" value="MIF4G"/>
    <property type="match status" value="1"/>
</dbReference>
<proteinExistence type="predicted"/>
<evidence type="ECO:0000256" key="1">
    <source>
        <dbReference type="SAM" id="Coils"/>
    </source>
</evidence>
<feature type="region of interest" description="Disordered" evidence="2">
    <location>
        <begin position="234"/>
        <end position="270"/>
    </location>
</feature>
<feature type="region of interest" description="Disordered" evidence="2">
    <location>
        <begin position="595"/>
        <end position="655"/>
    </location>
</feature>
<comment type="caution">
    <text evidence="4">The sequence shown here is derived from an EMBL/GenBank/DDBJ whole genome shotgun (WGS) entry which is preliminary data.</text>
</comment>
<name>A0ABD6E3B5_9BILA</name>
<feature type="compositionally biased region" description="Acidic residues" evidence="2">
    <location>
        <begin position="510"/>
        <end position="526"/>
    </location>
</feature>
<feature type="compositionally biased region" description="Basic and acidic residues" evidence="2">
    <location>
        <begin position="241"/>
        <end position="253"/>
    </location>
</feature>
<feature type="compositionally biased region" description="Polar residues" evidence="2">
    <location>
        <begin position="256"/>
        <end position="270"/>
    </location>
</feature>
<protein>
    <recommendedName>
        <fullName evidence="3">MIF4G domain-containing protein</fullName>
    </recommendedName>
</protein>
<accession>A0ABD6E3B5</accession>
<feature type="compositionally biased region" description="Basic and acidic residues" evidence="2">
    <location>
        <begin position="426"/>
        <end position="443"/>
    </location>
</feature>
<feature type="compositionally biased region" description="Basic and acidic residues" evidence="2">
    <location>
        <begin position="943"/>
        <end position="968"/>
    </location>
</feature>
<evidence type="ECO:0000256" key="2">
    <source>
        <dbReference type="SAM" id="MobiDB-lite"/>
    </source>
</evidence>
<feature type="coiled-coil region" evidence="1">
    <location>
        <begin position="780"/>
        <end position="817"/>
    </location>
</feature>
<feature type="domain" description="MIF4G" evidence="3">
    <location>
        <begin position="688"/>
        <end position="916"/>
    </location>
</feature>
<feature type="compositionally biased region" description="Polar residues" evidence="2">
    <location>
        <begin position="375"/>
        <end position="390"/>
    </location>
</feature>
<feature type="compositionally biased region" description="Low complexity" evidence="2">
    <location>
        <begin position="338"/>
        <end position="352"/>
    </location>
</feature>
<feature type="region of interest" description="Disordered" evidence="2">
    <location>
        <begin position="943"/>
        <end position="1013"/>
    </location>
</feature>
<feature type="compositionally biased region" description="Basic and acidic residues" evidence="2">
    <location>
        <begin position="393"/>
        <end position="410"/>
    </location>
</feature>
<dbReference type="Pfam" id="PF02854">
    <property type="entry name" value="MIF4G"/>
    <property type="match status" value="1"/>
</dbReference>
<feature type="compositionally biased region" description="Low complexity" evidence="2">
    <location>
        <begin position="282"/>
        <end position="303"/>
    </location>
</feature>
<reference evidence="4 5" key="1">
    <citation type="submission" date="2024-08" db="EMBL/GenBank/DDBJ databases">
        <title>Gnathostoma spinigerum genome.</title>
        <authorList>
            <person name="Gonzalez-Bertolin B."/>
            <person name="Monzon S."/>
            <person name="Zaballos A."/>
            <person name="Jimenez P."/>
            <person name="Dekumyoy P."/>
            <person name="Varona S."/>
            <person name="Cuesta I."/>
            <person name="Sumanam S."/>
            <person name="Adisakwattana P."/>
            <person name="Gasser R.B."/>
            <person name="Hernandez-Gonzalez A."/>
            <person name="Young N.D."/>
            <person name="Perteguer M.J."/>
        </authorList>
    </citation>
    <scope>NUCLEOTIDE SEQUENCE [LARGE SCALE GENOMIC DNA]</scope>
    <source>
        <strain evidence="4">AL3</strain>
        <tissue evidence="4">Liver</tissue>
    </source>
</reference>
<dbReference type="Proteomes" id="UP001608902">
    <property type="component" value="Unassembled WGS sequence"/>
</dbReference>
<evidence type="ECO:0000313" key="4">
    <source>
        <dbReference type="EMBL" id="MFH4974348.1"/>
    </source>
</evidence>
<dbReference type="SUPFAM" id="SSF48371">
    <property type="entry name" value="ARM repeat"/>
    <property type="match status" value="1"/>
</dbReference>
<feature type="compositionally biased region" description="Low complexity" evidence="2">
    <location>
        <begin position="1097"/>
        <end position="1107"/>
    </location>
</feature>
<feature type="compositionally biased region" description="Polar residues" evidence="2">
    <location>
        <begin position="310"/>
        <end position="320"/>
    </location>
</feature>
<feature type="region of interest" description="Disordered" evidence="2">
    <location>
        <begin position="282"/>
        <end position="320"/>
    </location>
</feature>
<feature type="region of interest" description="Disordered" evidence="2">
    <location>
        <begin position="1"/>
        <end position="82"/>
    </location>
</feature>